<dbReference type="Proteomes" id="UP000465810">
    <property type="component" value="Unassembled WGS sequence"/>
</dbReference>
<gene>
    <name evidence="2" type="ORF">GR702_07960</name>
</gene>
<dbReference type="Pfam" id="PF00345">
    <property type="entry name" value="PapD_N"/>
    <property type="match status" value="1"/>
</dbReference>
<evidence type="ECO:0000313" key="2">
    <source>
        <dbReference type="EMBL" id="MYL97709.1"/>
    </source>
</evidence>
<dbReference type="AlphaFoldDB" id="A0A7X4GHK2"/>
<dbReference type="PANTHER" id="PTHR30251">
    <property type="entry name" value="PILUS ASSEMBLY CHAPERONE"/>
    <property type="match status" value="1"/>
</dbReference>
<dbReference type="SUPFAM" id="SSF49354">
    <property type="entry name" value="PapD-like"/>
    <property type="match status" value="1"/>
</dbReference>
<dbReference type="InterPro" id="IPR050643">
    <property type="entry name" value="Periplasmic_pilus_chap"/>
</dbReference>
<keyword evidence="3" id="KW-1185">Reference proteome</keyword>
<protein>
    <submittedName>
        <fullName evidence="2">Fimbria/pilus periplasmic chaperone</fullName>
    </submittedName>
</protein>
<sequence length="239" mass="25304">MMGRRAIRIGALLLPLAALVGLVGAGPAWAGSLSVMPVRVDVAPTSRFCSLTLGNDSERPVTVQVRAFAWQKDDAGADLLEPDGRFIVNPTIATIAPGATRLVRCSLPARTAVDEAEEQWRLIIDQLPDSSPVAPGTVQTLLRISLPVFRAGEKAAPRLFVTLDKASLRLANSGTRHVKVLAVTLHGADGDAVVTDRSFYLLAGGAQSVTFERLPRGGATGVHVRAEEGEFDVPLASVR</sequence>
<dbReference type="InterPro" id="IPR016147">
    <property type="entry name" value="Pili_assmbl_chaperone_N"/>
</dbReference>
<dbReference type="Gene3D" id="2.60.40.10">
    <property type="entry name" value="Immunoglobulins"/>
    <property type="match status" value="1"/>
</dbReference>
<dbReference type="InterPro" id="IPR008962">
    <property type="entry name" value="PapD-like_sf"/>
</dbReference>
<dbReference type="EMBL" id="WVTD01000004">
    <property type="protein sequence ID" value="MYL97709.1"/>
    <property type="molecule type" value="Genomic_DNA"/>
</dbReference>
<dbReference type="RefSeq" id="WP_160985426.1">
    <property type="nucleotide sequence ID" value="NZ_WVTD01000004.1"/>
</dbReference>
<dbReference type="GO" id="GO:0030288">
    <property type="term" value="C:outer membrane-bounded periplasmic space"/>
    <property type="evidence" value="ECO:0007669"/>
    <property type="project" value="InterPro"/>
</dbReference>
<feature type="domain" description="Pili assembly chaperone N-terminal" evidence="1">
    <location>
        <begin position="33"/>
        <end position="149"/>
    </location>
</feature>
<comment type="caution">
    <text evidence="2">The sequence shown here is derived from an EMBL/GenBank/DDBJ whole genome shotgun (WGS) entry which is preliminary data.</text>
</comment>
<dbReference type="PANTHER" id="PTHR30251:SF4">
    <property type="entry name" value="SLR1668 PROTEIN"/>
    <property type="match status" value="1"/>
</dbReference>
<reference evidence="2 3" key="1">
    <citation type="submission" date="2019-12" db="EMBL/GenBank/DDBJ databases">
        <authorList>
            <person name="Feng G."/>
            <person name="Zhu H."/>
        </authorList>
    </citation>
    <scope>NUCLEOTIDE SEQUENCE [LARGE SCALE GENOMIC DNA]</scope>
    <source>
        <strain evidence="2 3">FGD1</strain>
    </source>
</reference>
<name>A0A7X4GHK2_9SPHN</name>
<evidence type="ECO:0000259" key="1">
    <source>
        <dbReference type="Pfam" id="PF00345"/>
    </source>
</evidence>
<evidence type="ECO:0000313" key="3">
    <source>
        <dbReference type="Proteomes" id="UP000465810"/>
    </source>
</evidence>
<proteinExistence type="predicted"/>
<accession>A0A7X4GHK2</accession>
<dbReference type="InterPro" id="IPR013783">
    <property type="entry name" value="Ig-like_fold"/>
</dbReference>
<organism evidence="2 3">
    <name type="scientific">Novosphingobium silvae</name>
    <dbReference type="NCBI Taxonomy" id="2692619"/>
    <lineage>
        <taxon>Bacteria</taxon>
        <taxon>Pseudomonadati</taxon>
        <taxon>Pseudomonadota</taxon>
        <taxon>Alphaproteobacteria</taxon>
        <taxon>Sphingomonadales</taxon>
        <taxon>Sphingomonadaceae</taxon>
        <taxon>Novosphingobium</taxon>
    </lineage>
</organism>
<dbReference type="GO" id="GO:0071555">
    <property type="term" value="P:cell wall organization"/>
    <property type="evidence" value="ECO:0007669"/>
    <property type="project" value="InterPro"/>
</dbReference>